<organism evidence="2 3">
    <name type="scientific">Dermatophagoides pteronyssinus</name>
    <name type="common">European house dust mite</name>
    <dbReference type="NCBI Taxonomy" id="6956"/>
    <lineage>
        <taxon>Eukaryota</taxon>
        <taxon>Metazoa</taxon>
        <taxon>Ecdysozoa</taxon>
        <taxon>Arthropoda</taxon>
        <taxon>Chelicerata</taxon>
        <taxon>Arachnida</taxon>
        <taxon>Acari</taxon>
        <taxon>Acariformes</taxon>
        <taxon>Sarcoptiformes</taxon>
        <taxon>Astigmata</taxon>
        <taxon>Psoroptidia</taxon>
        <taxon>Analgoidea</taxon>
        <taxon>Pyroglyphidae</taxon>
        <taxon>Dermatophagoidinae</taxon>
        <taxon>Dermatophagoides</taxon>
    </lineage>
</organism>
<dbReference type="EMBL" id="NJHN03000001">
    <property type="protein sequence ID" value="KAH9427065.1"/>
    <property type="molecule type" value="Genomic_DNA"/>
</dbReference>
<evidence type="ECO:0000256" key="1">
    <source>
        <dbReference type="SAM" id="MobiDB-lite"/>
    </source>
</evidence>
<name>A0ABQ8JX66_DERPT</name>
<proteinExistence type="predicted"/>
<gene>
    <name evidence="2" type="ORF">DERP_014324</name>
</gene>
<dbReference type="Proteomes" id="UP000887458">
    <property type="component" value="Unassembled WGS sequence"/>
</dbReference>
<sequence length="79" mass="8895">MIEKSSSNGQYKGSPIISPLGDQPLYDGIVLLSSGRNGALVDLSFKYIRFGRSGFVFDNKTLYDIKYERSRPASRNVFR</sequence>
<evidence type="ECO:0000313" key="3">
    <source>
        <dbReference type="Proteomes" id="UP000887458"/>
    </source>
</evidence>
<protein>
    <submittedName>
        <fullName evidence="2">Uncharacterized protein</fullName>
    </submittedName>
</protein>
<evidence type="ECO:0000313" key="2">
    <source>
        <dbReference type="EMBL" id="KAH9427065.1"/>
    </source>
</evidence>
<keyword evidence="3" id="KW-1185">Reference proteome</keyword>
<comment type="caution">
    <text evidence="2">The sequence shown here is derived from an EMBL/GenBank/DDBJ whole genome shotgun (WGS) entry which is preliminary data.</text>
</comment>
<accession>A0ABQ8JX66</accession>
<feature type="region of interest" description="Disordered" evidence="1">
    <location>
        <begin position="1"/>
        <end position="22"/>
    </location>
</feature>
<feature type="compositionally biased region" description="Polar residues" evidence="1">
    <location>
        <begin position="1"/>
        <end position="11"/>
    </location>
</feature>
<reference evidence="2 3" key="2">
    <citation type="journal article" date="2022" name="Mol. Biol. Evol.">
        <title>Comparative Genomics Reveals Insights into the Divergent Evolution of Astigmatic Mites and Household Pest Adaptations.</title>
        <authorList>
            <person name="Xiong Q."/>
            <person name="Wan A.T."/>
            <person name="Liu X."/>
            <person name="Fung C.S."/>
            <person name="Xiao X."/>
            <person name="Malainual N."/>
            <person name="Hou J."/>
            <person name="Wang L."/>
            <person name="Wang M."/>
            <person name="Yang K.Y."/>
            <person name="Cui Y."/>
            <person name="Leung E.L."/>
            <person name="Nong W."/>
            <person name="Shin S.K."/>
            <person name="Au S.W."/>
            <person name="Jeong K.Y."/>
            <person name="Chew F.T."/>
            <person name="Hui J.H."/>
            <person name="Leung T.F."/>
            <person name="Tungtrongchitr A."/>
            <person name="Zhong N."/>
            <person name="Liu Z."/>
            <person name="Tsui S.K."/>
        </authorList>
    </citation>
    <scope>NUCLEOTIDE SEQUENCE [LARGE SCALE GENOMIC DNA]</scope>
    <source>
        <strain evidence="2">Derp</strain>
    </source>
</reference>
<reference evidence="2 3" key="1">
    <citation type="journal article" date="2018" name="J. Allergy Clin. Immunol.">
        <title>High-quality assembly of Dermatophagoides pteronyssinus genome and transcriptome reveals a wide range of novel allergens.</title>
        <authorList>
            <person name="Liu X.Y."/>
            <person name="Yang K.Y."/>
            <person name="Wang M.Q."/>
            <person name="Kwok J.S."/>
            <person name="Zeng X."/>
            <person name="Yang Z."/>
            <person name="Xiao X.J."/>
            <person name="Lau C.P."/>
            <person name="Li Y."/>
            <person name="Huang Z.M."/>
            <person name="Ba J.G."/>
            <person name="Yim A.K."/>
            <person name="Ouyang C.Y."/>
            <person name="Ngai S.M."/>
            <person name="Chan T.F."/>
            <person name="Leung E.L."/>
            <person name="Liu L."/>
            <person name="Liu Z.G."/>
            <person name="Tsui S.K."/>
        </authorList>
    </citation>
    <scope>NUCLEOTIDE SEQUENCE [LARGE SCALE GENOMIC DNA]</scope>
    <source>
        <strain evidence="2">Derp</strain>
    </source>
</reference>